<dbReference type="SUPFAM" id="SSF51695">
    <property type="entry name" value="PLC-like phosphodiesterases"/>
    <property type="match status" value="1"/>
</dbReference>
<evidence type="ECO:0000313" key="2">
    <source>
        <dbReference type="EMBL" id="MBA5777997.1"/>
    </source>
</evidence>
<proteinExistence type="predicted"/>
<dbReference type="AlphaFoldDB" id="A0A839AGW9"/>
<dbReference type="GO" id="GO:0006629">
    <property type="term" value="P:lipid metabolic process"/>
    <property type="evidence" value="ECO:0007669"/>
    <property type="project" value="InterPro"/>
</dbReference>
<dbReference type="InterPro" id="IPR030395">
    <property type="entry name" value="GP_PDE_dom"/>
</dbReference>
<dbReference type="RefSeq" id="WP_182165961.1">
    <property type="nucleotide sequence ID" value="NZ_JACFXV010000054.1"/>
</dbReference>
<comment type="caution">
    <text evidence="2">The sequence shown here is derived from an EMBL/GenBank/DDBJ whole genome shotgun (WGS) entry which is preliminary data.</text>
</comment>
<feature type="domain" description="GP-PDE" evidence="1">
    <location>
        <begin position="9"/>
        <end position="256"/>
    </location>
</feature>
<dbReference type="Pfam" id="PF03009">
    <property type="entry name" value="GDPD"/>
    <property type="match status" value="1"/>
</dbReference>
<name>A0A839AGW9_9HYPH</name>
<dbReference type="Proteomes" id="UP000541109">
    <property type="component" value="Unassembled WGS sequence"/>
</dbReference>
<dbReference type="PROSITE" id="PS51704">
    <property type="entry name" value="GP_PDE"/>
    <property type="match status" value="1"/>
</dbReference>
<dbReference type="PANTHER" id="PTHR46211">
    <property type="entry name" value="GLYCEROPHOSPHORYL DIESTER PHOSPHODIESTERASE"/>
    <property type="match status" value="1"/>
</dbReference>
<keyword evidence="3" id="KW-1185">Reference proteome</keyword>
<gene>
    <name evidence="2" type="ORF">H2509_12770</name>
</gene>
<dbReference type="EMBL" id="JACFXV010000054">
    <property type="protein sequence ID" value="MBA5777997.1"/>
    <property type="molecule type" value="Genomic_DNA"/>
</dbReference>
<evidence type="ECO:0000259" key="1">
    <source>
        <dbReference type="PROSITE" id="PS51704"/>
    </source>
</evidence>
<evidence type="ECO:0000313" key="3">
    <source>
        <dbReference type="Proteomes" id="UP000541109"/>
    </source>
</evidence>
<reference evidence="2 3" key="1">
    <citation type="submission" date="2020-07" db="EMBL/GenBank/DDBJ databases">
        <title>Stappia sp., F7233, whole genome shotgun sequencing project.</title>
        <authorList>
            <person name="Jiang S."/>
            <person name="Liu Z.W."/>
            <person name="Du Z.J."/>
        </authorList>
    </citation>
    <scope>NUCLEOTIDE SEQUENCE [LARGE SCALE GENOMIC DNA]</scope>
    <source>
        <strain evidence="2 3">F7233</strain>
    </source>
</reference>
<protein>
    <submittedName>
        <fullName evidence="2">Glycerophosphodiester phosphodiesterase</fullName>
    </submittedName>
</protein>
<dbReference type="Gene3D" id="3.20.20.190">
    <property type="entry name" value="Phosphatidylinositol (PI) phosphodiesterase"/>
    <property type="match status" value="1"/>
</dbReference>
<organism evidence="2 3">
    <name type="scientific">Stappia albiluteola</name>
    <dbReference type="NCBI Taxonomy" id="2758565"/>
    <lineage>
        <taxon>Bacteria</taxon>
        <taxon>Pseudomonadati</taxon>
        <taxon>Pseudomonadota</taxon>
        <taxon>Alphaproteobacteria</taxon>
        <taxon>Hyphomicrobiales</taxon>
        <taxon>Stappiaceae</taxon>
        <taxon>Stappia</taxon>
    </lineage>
</organism>
<dbReference type="InterPro" id="IPR017946">
    <property type="entry name" value="PLC-like_Pdiesterase_TIM-brl"/>
</dbReference>
<dbReference type="PANTHER" id="PTHR46211:SF1">
    <property type="entry name" value="GLYCEROPHOSPHODIESTER PHOSPHODIESTERASE, CYTOPLASMIC"/>
    <property type="match status" value="1"/>
</dbReference>
<accession>A0A839AGW9</accession>
<dbReference type="GO" id="GO:0008081">
    <property type="term" value="F:phosphoric diester hydrolase activity"/>
    <property type="evidence" value="ECO:0007669"/>
    <property type="project" value="InterPro"/>
</dbReference>
<sequence>MPDISWLTARPIAHRGYHNAAEGRIENTPSAVAAAIERNFNIEVDVQELADGDALVFHDDDLDRLTFETGPVIARTFDELKDVPMRGTTDKLWRLDDLLALVDGKVGLCIEIKSHNRRDSQRAFVTRIAERLARYDGPVVVKSFDPDMLSVLREVAPDLPRGIVADSTRDPKDWGQFSRIERFMLRHLLHAPRTRPHFVSYSVRDLPAPGPAILNRWFGKPLITWTVRNQTDRQRAELFADQIVFEGFDPEAGQPEKTIAQ</sequence>